<gene>
    <name evidence="2" type="ORF">J7S78_13400</name>
</gene>
<sequence>MGEGMFGLPIKPPSALYWFNVSLLSLVVVSFYALTSGSFPGMFVVVALSLMGAAGMKKPLVSAQAVIRSGKGFLIYALCVLFMCNLLDHVFHKPVSFPGVISVILSGIVGFNLGRYAVIGRFGLETPPAGKDEREKVKTTTHE</sequence>
<dbReference type="EMBL" id="JAGKON010000013">
    <property type="protein sequence ID" value="MBQ0600787.1"/>
    <property type="molecule type" value="Genomic_DNA"/>
</dbReference>
<dbReference type="AlphaFoldDB" id="A0AAP2BIA5"/>
<proteinExistence type="predicted"/>
<accession>A0AAP2BIA5</accession>
<keyword evidence="1" id="KW-1133">Transmembrane helix</keyword>
<keyword evidence="1" id="KW-0472">Membrane</keyword>
<evidence type="ECO:0000313" key="2">
    <source>
        <dbReference type="EMBL" id="MBQ0600787.1"/>
    </source>
</evidence>
<feature type="transmembrane region" description="Helical" evidence="1">
    <location>
        <begin position="73"/>
        <end position="91"/>
    </location>
</feature>
<feature type="transmembrane region" description="Helical" evidence="1">
    <location>
        <begin position="97"/>
        <end position="118"/>
    </location>
</feature>
<protein>
    <submittedName>
        <fullName evidence="2">Uncharacterized protein</fullName>
    </submittedName>
</protein>
<keyword evidence="3" id="KW-1185">Reference proteome</keyword>
<reference evidence="2 3" key="1">
    <citation type="submission" date="2021-03" db="EMBL/GenBank/DDBJ databases">
        <authorList>
            <person name="Stanton E."/>
        </authorList>
    </citation>
    <scope>NUCLEOTIDE SEQUENCE [LARGE SCALE GENOMIC DNA]</scope>
    <source>
        <strain evidence="2 3">2020EL-00037</strain>
    </source>
</reference>
<dbReference type="Proteomes" id="UP000673434">
    <property type="component" value="Unassembled WGS sequence"/>
</dbReference>
<keyword evidence="1" id="KW-0812">Transmembrane</keyword>
<organism evidence="2 3">
    <name type="scientific">Klebsiella oxytoca</name>
    <dbReference type="NCBI Taxonomy" id="571"/>
    <lineage>
        <taxon>Bacteria</taxon>
        <taxon>Pseudomonadati</taxon>
        <taxon>Pseudomonadota</taxon>
        <taxon>Gammaproteobacteria</taxon>
        <taxon>Enterobacterales</taxon>
        <taxon>Enterobacteriaceae</taxon>
        <taxon>Klebsiella/Raoultella group</taxon>
        <taxon>Klebsiella</taxon>
    </lineage>
</organism>
<evidence type="ECO:0000313" key="3">
    <source>
        <dbReference type="Proteomes" id="UP000673434"/>
    </source>
</evidence>
<dbReference type="RefSeq" id="WP_210846195.1">
    <property type="nucleotide sequence ID" value="NZ_JAGKON010000013.1"/>
</dbReference>
<name>A0AAP2BIA5_KLEOX</name>
<comment type="caution">
    <text evidence="2">The sequence shown here is derived from an EMBL/GenBank/DDBJ whole genome shotgun (WGS) entry which is preliminary data.</text>
</comment>
<evidence type="ECO:0000256" key="1">
    <source>
        <dbReference type="SAM" id="Phobius"/>
    </source>
</evidence>